<reference evidence="14 15" key="1">
    <citation type="submission" date="2019-02" db="EMBL/GenBank/DDBJ databases">
        <authorList>
            <person name="Khodamoradi S."/>
            <person name="Hahnke R.L."/>
            <person name="Kaempfer P."/>
            <person name="Schumann P."/>
            <person name="Rohde M."/>
            <person name="Steinert M."/>
            <person name="Luzhetskyy A."/>
            <person name="Wink J."/>
            <person name="Ruckert C."/>
        </authorList>
    </citation>
    <scope>NUCLEOTIDE SEQUENCE [LARGE SCALE GENOMIC DNA]</scope>
    <source>
        <strain evidence="14 15">M2</strain>
    </source>
</reference>
<evidence type="ECO:0000259" key="12">
    <source>
        <dbReference type="PROSITE" id="PS01033"/>
    </source>
</evidence>
<dbReference type="PANTHER" id="PTHR47354:SF5">
    <property type="entry name" value="PROTEIN RFBI"/>
    <property type="match status" value="1"/>
</dbReference>
<dbReference type="EMBL" id="CP036455">
    <property type="protein sequence ID" value="QBI56515.1"/>
    <property type="molecule type" value="Genomic_DNA"/>
</dbReference>
<feature type="domain" description="FAD-binding FR-type" evidence="13">
    <location>
        <begin position="138"/>
        <end position="238"/>
    </location>
</feature>
<dbReference type="Pfam" id="PF00042">
    <property type="entry name" value="Globin"/>
    <property type="match status" value="1"/>
</dbReference>
<comment type="catalytic activity">
    <reaction evidence="10">
        <text>2 nitric oxide + NADPH + 2 O2 = 2 nitrate + NADP(+) + H(+)</text>
        <dbReference type="Rhea" id="RHEA:19465"/>
        <dbReference type="ChEBI" id="CHEBI:15378"/>
        <dbReference type="ChEBI" id="CHEBI:15379"/>
        <dbReference type="ChEBI" id="CHEBI:16480"/>
        <dbReference type="ChEBI" id="CHEBI:17632"/>
        <dbReference type="ChEBI" id="CHEBI:57783"/>
        <dbReference type="ChEBI" id="CHEBI:58349"/>
        <dbReference type="EC" id="1.14.12.17"/>
    </reaction>
</comment>
<dbReference type="CDD" id="cd19753">
    <property type="entry name" value="Mb-like_oxidoreductase"/>
    <property type="match status" value="1"/>
</dbReference>
<dbReference type="KEGG" id="strr:EKD16_23845"/>
<dbReference type="InterPro" id="IPR001433">
    <property type="entry name" value="OxRdtase_FAD/NAD-bd"/>
</dbReference>
<dbReference type="Gene3D" id="1.10.490.10">
    <property type="entry name" value="Globins"/>
    <property type="match status" value="1"/>
</dbReference>
<dbReference type="RefSeq" id="WP_131101432.1">
    <property type="nucleotide sequence ID" value="NZ_CP036455.1"/>
</dbReference>
<dbReference type="SUPFAM" id="SSF63380">
    <property type="entry name" value="Riboflavin synthase domain-like"/>
    <property type="match status" value="1"/>
</dbReference>
<keyword evidence="6" id="KW-0521">NADP</keyword>
<organism evidence="14 15">
    <name type="scientific">Streptomonospora litoralis</name>
    <dbReference type="NCBI Taxonomy" id="2498135"/>
    <lineage>
        <taxon>Bacteria</taxon>
        <taxon>Bacillati</taxon>
        <taxon>Actinomycetota</taxon>
        <taxon>Actinomycetes</taxon>
        <taxon>Streptosporangiales</taxon>
        <taxon>Nocardiopsidaceae</taxon>
        <taxon>Streptomonospora</taxon>
    </lineage>
</organism>
<comment type="cofactor">
    <cofactor evidence="2">
        <name>FAD</name>
        <dbReference type="ChEBI" id="CHEBI:57692"/>
    </cofactor>
</comment>
<keyword evidence="11" id="KW-0813">Transport</keyword>
<keyword evidence="11" id="KW-0479">Metal-binding</keyword>
<dbReference type="SUPFAM" id="SSF46458">
    <property type="entry name" value="Globin-like"/>
    <property type="match status" value="1"/>
</dbReference>
<dbReference type="Pfam" id="PF00175">
    <property type="entry name" value="NAD_binding_1"/>
    <property type="match status" value="1"/>
</dbReference>
<evidence type="ECO:0000256" key="11">
    <source>
        <dbReference type="RuleBase" id="RU000356"/>
    </source>
</evidence>
<dbReference type="CDD" id="cd06187">
    <property type="entry name" value="O2ase_reductase_like"/>
    <property type="match status" value="1"/>
</dbReference>
<evidence type="ECO:0000313" key="14">
    <source>
        <dbReference type="EMBL" id="QBI56515.1"/>
    </source>
</evidence>
<dbReference type="PROSITE" id="PS01033">
    <property type="entry name" value="GLOBIN"/>
    <property type="match status" value="1"/>
</dbReference>
<dbReference type="PRINTS" id="PR00410">
    <property type="entry name" value="PHEHYDRXLASE"/>
</dbReference>
<keyword evidence="15" id="KW-1185">Reference proteome</keyword>
<evidence type="ECO:0000259" key="13">
    <source>
        <dbReference type="PROSITE" id="PS51384"/>
    </source>
</evidence>
<dbReference type="SUPFAM" id="SSF52343">
    <property type="entry name" value="Ferredoxin reductase-like, C-terminal NADP-linked domain"/>
    <property type="match status" value="1"/>
</dbReference>
<dbReference type="PANTHER" id="PTHR47354">
    <property type="entry name" value="NADH OXIDOREDUCTASE HCR"/>
    <property type="match status" value="1"/>
</dbReference>
<name>A0A4P6Q700_9ACTN</name>
<dbReference type="InterPro" id="IPR017938">
    <property type="entry name" value="Riboflavin_synthase-like_b-brl"/>
</dbReference>
<dbReference type="GO" id="GO:0051537">
    <property type="term" value="F:2 iron, 2 sulfur cluster binding"/>
    <property type="evidence" value="ECO:0007669"/>
    <property type="project" value="UniProtKB-KW"/>
</dbReference>
<dbReference type="InterPro" id="IPR008333">
    <property type="entry name" value="Cbr1-like_FAD-bd_dom"/>
</dbReference>
<comment type="similarity">
    <text evidence="3">In the C-terminal section; belongs to the flavoprotein pyridine nucleotide cytochrome reductase family.</text>
</comment>
<evidence type="ECO:0000256" key="9">
    <source>
        <dbReference type="ARBA" id="ARBA00048649"/>
    </source>
</evidence>
<dbReference type="InterPro" id="IPR050415">
    <property type="entry name" value="MRET"/>
</dbReference>
<evidence type="ECO:0000256" key="7">
    <source>
        <dbReference type="ARBA" id="ARBA00023014"/>
    </source>
</evidence>
<evidence type="ECO:0000256" key="10">
    <source>
        <dbReference type="ARBA" id="ARBA00049433"/>
    </source>
</evidence>
<evidence type="ECO:0000313" key="15">
    <source>
        <dbReference type="Proteomes" id="UP000292235"/>
    </source>
</evidence>
<dbReference type="InterPro" id="IPR012292">
    <property type="entry name" value="Globin/Proto"/>
</dbReference>
<evidence type="ECO:0000256" key="5">
    <source>
        <dbReference type="ARBA" id="ARBA00022714"/>
    </source>
</evidence>
<dbReference type="GO" id="GO:0019825">
    <property type="term" value="F:oxygen binding"/>
    <property type="evidence" value="ECO:0007669"/>
    <property type="project" value="InterPro"/>
</dbReference>
<keyword evidence="5" id="KW-0001">2Fe-2S</keyword>
<evidence type="ECO:0000256" key="1">
    <source>
        <dbReference type="ARBA" id="ARBA00001970"/>
    </source>
</evidence>
<protein>
    <recommendedName>
        <fullName evidence="4">nitric oxide dioxygenase</fullName>
        <ecNumber evidence="4">1.14.12.17</ecNumber>
    </recommendedName>
</protein>
<evidence type="ECO:0000256" key="6">
    <source>
        <dbReference type="ARBA" id="ARBA00022857"/>
    </source>
</evidence>
<comment type="catalytic activity">
    <reaction evidence="9">
        <text>2 nitric oxide + NADH + 2 O2 = 2 nitrate + NAD(+) + H(+)</text>
        <dbReference type="Rhea" id="RHEA:19469"/>
        <dbReference type="ChEBI" id="CHEBI:15378"/>
        <dbReference type="ChEBI" id="CHEBI:15379"/>
        <dbReference type="ChEBI" id="CHEBI:16480"/>
        <dbReference type="ChEBI" id="CHEBI:17632"/>
        <dbReference type="ChEBI" id="CHEBI:57540"/>
        <dbReference type="ChEBI" id="CHEBI:57945"/>
        <dbReference type="EC" id="1.14.12.17"/>
    </reaction>
</comment>
<keyword evidence="11" id="KW-0561">Oxygen transport</keyword>
<evidence type="ECO:0000256" key="4">
    <source>
        <dbReference type="ARBA" id="ARBA00012229"/>
    </source>
</evidence>
<dbReference type="InterPro" id="IPR017927">
    <property type="entry name" value="FAD-bd_FR_type"/>
</dbReference>
<keyword evidence="11" id="KW-0408">Iron</keyword>
<evidence type="ECO:0000256" key="8">
    <source>
        <dbReference type="ARBA" id="ARBA00023027"/>
    </source>
</evidence>
<dbReference type="InterPro" id="IPR039261">
    <property type="entry name" value="FNR_nucleotide-bd"/>
</dbReference>
<dbReference type="Pfam" id="PF00970">
    <property type="entry name" value="FAD_binding_6"/>
    <property type="match status" value="1"/>
</dbReference>
<accession>A0A4P6Q700</accession>
<dbReference type="Gene3D" id="3.40.50.80">
    <property type="entry name" value="Nucleotide-binding domain of ferredoxin-NADP reductase (FNR) module"/>
    <property type="match status" value="1"/>
</dbReference>
<dbReference type="GO" id="GO:0020037">
    <property type="term" value="F:heme binding"/>
    <property type="evidence" value="ECO:0007669"/>
    <property type="project" value="InterPro"/>
</dbReference>
<dbReference type="Proteomes" id="UP000292235">
    <property type="component" value="Chromosome"/>
</dbReference>
<keyword evidence="11" id="KW-0349">Heme</keyword>
<evidence type="ECO:0000256" key="2">
    <source>
        <dbReference type="ARBA" id="ARBA00001974"/>
    </source>
</evidence>
<dbReference type="GO" id="GO:0005344">
    <property type="term" value="F:oxygen carrier activity"/>
    <property type="evidence" value="ECO:0007669"/>
    <property type="project" value="UniProtKB-KW"/>
</dbReference>
<dbReference type="PROSITE" id="PS51384">
    <property type="entry name" value="FAD_FR"/>
    <property type="match status" value="1"/>
</dbReference>
<dbReference type="PRINTS" id="PR00371">
    <property type="entry name" value="FPNCR"/>
</dbReference>
<keyword evidence="8" id="KW-0520">NAD</keyword>
<keyword evidence="14" id="KW-0560">Oxidoreductase</keyword>
<dbReference type="InterPro" id="IPR001709">
    <property type="entry name" value="Flavoprot_Pyr_Nucl_cyt_Rdtase"/>
</dbReference>
<evidence type="ECO:0000256" key="3">
    <source>
        <dbReference type="ARBA" id="ARBA00006401"/>
    </source>
</evidence>
<dbReference type="OrthoDB" id="3213438at2"/>
<sequence length="380" mass="42041">MDVTRLKDSWKKVAAYGDEVPLFFYSTLFLTHPETRRLFPVSMSAQRDRLVGALGRIVSDVDRVDELAPFLQQLGRDHRKFAVVAEHYPAVGQALLHTLAHFLGPDWKPELAEDWSEAYGLVAKVMTEAADEAAQTTPPWWDARIIKHERRTADVAVLSVQPEYELDFIPGQSVAVESRLRPNVWRYYTPANAPRRNGTLDFHVRLVGGGPLSTALVQGVQPGDVLRLGSPVGDRLTPGRDRDVLMVAGGTGLAPFKAVLERMRTEAAEGGPRRRAHLFVGAPYARDHYDYPALHEMTRECPWLRVVPCVSREAARPGAEAGDAVDVAVRYGPWSAEDVYVCGSPEMVSGSLQRLAEAGVARDRIRYEDFDSTSTSGGNP</sequence>
<dbReference type="EC" id="1.14.12.17" evidence="4"/>
<proteinExistence type="inferred from homology"/>
<gene>
    <name evidence="14" type="primary">hmp</name>
    <name evidence="14" type="ORF">EKD16_23845</name>
</gene>
<feature type="domain" description="Globin" evidence="12">
    <location>
        <begin position="1"/>
        <end position="131"/>
    </location>
</feature>
<comment type="similarity">
    <text evidence="11">Belongs to the globin family.</text>
</comment>
<comment type="cofactor">
    <cofactor evidence="1">
        <name>heme b</name>
        <dbReference type="ChEBI" id="CHEBI:60344"/>
    </cofactor>
</comment>
<dbReference type="InterPro" id="IPR009050">
    <property type="entry name" value="Globin-like_sf"/>
</dbReference>
<dbReference type="Gene3D" id="2.40.30.10">
    <property type="entry name" value="Translation factors"/>
    <property type="match status" value="1"/>
</dbReference>
<dbReference type="InterPro" id="IPR000971">
    <property type="entry name" value="Globin"/>
</dbReference>
<dbReference type="AlphaFoldDB" id="A0A4P6Q700"/>
<keyword evidence="7" id="KW-0411">Iron-sulfur</keyword>
<dbReference type="GO" id="GO:0008941">
    <property type="term" value="F:nitric oxide dioxygenase NAD(P)H activity"/>
    <property type="evidence" value="ECO:0007669"/>
    <property type="project" value="UniProtKB-EC"/>
</dbReference>